<dbReference type="GO" id="GO:0006508">
    <property type="term" value="P:proteolysis"/>
    <property type="evidence" value="ECO:0007669"/>
    <property type="project" value="UniProtKB-KW"/>
</dbReference>
<feature type="transmembrane region" description="Helical" evidence="3">
    <location>
        <begin position="153"/>
        <end position="172"/>
    </location>
</feature>
<evidence type="ECO:0000256" key="2">
    <source>
        <dbReference type="ARBA" id="ARBA00022801"/>
    </source>
</evidence>
<sequence length="334" mass="37439">MESYIKDLIQNLCDYCGYNIVEIEKIDGVYVNWGVYKRIENELDVVFFSDLDSSYKLDINELKIYFKKYLQCENLKLSEVMVDDRLKVIEDENGNFHLNHKINPQCELILINNVDNKILYFSEAIKEKANELASCMNHIGNSKRSREKQETPIVTYVLIGLNVLMYLITAYLSGNIVDSNINVLVFLGAKVNELIKGGEYYRFITCMFLHGGIIHLALNMFALKSLGPLIEQVYGKVKYIIIYFLSGILSSIFSYMFSTSVSIGASGAIFGLLGAALILALKMKGSIGKGFMTNILSVIAVNLFMGFSIPNVDNFGHLGGLIGGIITSFLLSRV</sequence>
<feature type="domain" description="Peptidase S54 rhomboid" evidence="4">
    <location>
        <begin position="198"/>
        <end position="333"/>
    </location>
</feature>
<feature type="transmembrane region" description="Helical" evidence="3">
    <location>
        <begin position="315"/>
        <end position="332"/>
    </location>
</feature>
<feature type="transmembrane region" description="Helical" evidence="3">
    <location>
        <begin position="263"/>
        <end position="281"/>
    </location>
</feature>
<dbReference type="AlphaFoldDB" id="A0A949TTC5"/>
<feature type="transmembrane region" description="Helical" evidence="3">
    <location>
        <begin position="239"/>
        <end position="257"/>
    </location>
</feature>
<feature type="transmembrane region" description="Helical" evidence="3">
    <location>
        <begin position="290"/>
        <end position="309"/>
    </location>
</feature>
<keyword evidence="2" id="KW-0378">Hydrolase</keyword>
<gene>
    <name evidence="5" type="ORF">I6U48_19010</name>
</gene>
<feature type="transmembrane region" description="Helical" evidence="3">
    <location>
        <begin position="200"/>
        <end position="218"/>
    </location>
</feature>
<dbReference type="GO" id="GO:0004252">
    <property type="term" value="F:serine-type endopeptidase activity"/>
    <property type="evidence" value="ECO:0007669"/>
    <property type="project" value="InterPro"/>
</dbReference>
<keyword evidence="3" id="KW-0812">Transmembrane</keyword>
<dbReference type="EMBL" id="JAEEGC010000105">
    <property type="protein sequence ID" value="MBV7274992.1"/>
    <property type="molecule type" value="Genomic_DNA"/>
</dbReference>
<dbReference type="Pfam" id="PF01694">
    <property type="entry name" value="Rhomboid"/>
    <property type="match status" value="1"/>
</dbReference>
<keyword evidence="5" id="KW-0645">Protease</keyword>
<dbReference type="InterPro" id="IPR022764">
    <property type="entry name" value="Peptidase_S54_rhomboid_dom"/>
</dbReference>
<evidence type="ECO:0000313" key="5">
    <source>
        <dbReference type="EMBL" id="MBV7274992.1"/>
    </source>
</evidence>
<dbReference type="PANTHER" id="PTHR43731">
    <property type="entry name" value="RHOMBOID PROTEASE"/>
    <property type="match status" value="1"/>
</dbReference>
<dbReference type="PANTHER" id="PTHR43731:SF14">
    <property type="entry name" value="PRESENILIN-ASSOCIATED RHOMBOID-LIKE PROTEIN, MITOCHONDRIAL"/>
    <property type="match status" value="1"/>
</dbReference>
<keyword evidence="6" id="KW-1185">Reference proteome</keyword>
<evidence type="ECO:0000259" key="4">
    <source>
        <dbReference type="Pfam" id="PF01694"/>
    </source>
</evidence>
<protein>
    <submittedName>
        <fullName evidence="5">Rhomboid family intramembrane serine protease</fullName>
    </submittedName>
</protein>
<comment type="caution">
    <text evidence="5">The sequence shown here is derived from an EMBL/GenBank/DDBJ whole genome shotgun (WGS) entry which is preliminary data.</text>
</comment>
<proteinExistence type="inferred from homology"/>
<comment type="similarity">
    <text evidence="1">Belongs to the peptidase S54 family.</text>
</comment>
<dbReference type="RefSeq" id="WP_218322046.1">
    <property type="nucleotide sequence ID" value="NZ_JAEEGC010000105.1"/>
</dbReference>
<reference evidence="5" key="1">
    <citation type="submission" date="2020-12" db="EMBL/GenBank/DDBJ databases">
        <title>Clostridium thailandense sp. nov., a novel acetogenic bacterium isolated from peat land soil in Thailand.</title>
        <authorList>
            <person name="Chaikitkaew S."/>
            <person name="Birkeland N.K."/>
        </authorList>
    </citation>
    <scope>NUCLEOTIDE SEQUENCE</scope>
    <source>
        <strain evidence="5">PL3</strain>
    </source>
</reference>
<organism evidence="5 6">
    <name type="scientific">Clostridium thailandense</name>
    <dbReference type="NCBI Taxonomy" id="2794346"/>
    <lineage>
        <taxon>Bacteria</taxon>
        <taxon>Bacillati</taxon>
        <taxon>Bacillota</taxon>
        <taxon>Clostridia</taxon>
        <taxon>Eubacteriales</taxon>
        <taxon>Clostridiaceae</taxon>
        <taxon>Clostridium</taxon>
    </lineage>
</organism>
<dbReference type="InterPro" id="IPR050925">
    <property type="entry name" value="Rhomboid_protease_S54"/>
</dbReference>
<accession>A0A949TTC5</accession>
<dbReference type="Proteomes" id="UP000694308">
    <property type="component" value="Unassembled WGS sequence"/>
</dbReference>
<evidence type="ECO:0000313" key="6">
    <source>
        <dbReference type="Proteomes" id="UP000694308"/>
    </source>
</evidence>
<evidence type="ECO:0000256" key="3">
    <source>
        <dbReference type="SAM" id="Phobius"/>
    </source>
</evidence>
<dbReference type="GO" id="GO:0016020">
    <property type="term" value="C:membrane"/>
    <property type="evidence" value="ECO:0007669"/>
    <property type="project" value="InterPro"/>
</dbReference>
<name>A0A949TTC5_9CLOT</name>
<keyword evidence="3" id="KW-0472">Membrane</keyword>
<evidence type="ECO:0000256" key="1">
    <source>
        <dbReference type="ARBA" id="ARBA00009045"/>
    </source>
</evidence>
<keyword evidence="3" id="KW-1133">Transmembrane helix</keyword>